<evidence type="ECO:0000256" key="2">
    <source>
        <dbReference type="ARBA" id="ARBA00023315"/>
    </source>
</evidence>
<evidence type="ECO:0000256" key="1">
    <source>
        <dbReference type="ARBA" id="ARBA00022679"/>
    </source>
</evidence>
<dbReference type="Gene3D" id="3.40.630.30">
    <property type="match status" value="1"/>
</dbReference>
<dbReference type="PANTHER" id="PTHR43877">
    <property type="entry name" value="AMINOALKYLPHOSPHONATE N-ACETYLTRANSFERASE-RELATED-RELATED"/>
    <property type="match status" value="1"/>
</dbReference>
<keyword evidence="2" id="KW-0012">Acyltransferase</keyword>
<evidence type="ECO:0000259" key="3">
    <source>
        <dbReference type="PROSITE" id="PS51186"/>
    </source>
</evidence>
<evidence type="ECO:0000313" key="5">
    <source>
        <dbReference type="Proteomes" id="UP001165270"/>
    </source>
</evidence>
<dbReference type="InterPro" id="IPR050832">
    <property type="entry name" value="Bact_Acetyltransf"/>
</dbReference>
<reference evidence="4" key="1">
    <citation type="submission" date="2022-03" db="EMBL/GenBank/DDBJ databases">
        <title>Streptomyces 7R015 and 7R016 isolated from Barleria lupulina in Thailand.</title>
        <authorList>
            <person name="Kanchanasin P."/>
            <person name="Phongsopitanun W."/>
            <person name="Tanasupawat S."/>
        </authorList>
    </citation>
    <scope>NUCLEOTIDE SEQUENCE</scope>
    <source>
        <strain evidence="4">7R016</strain>
    </source>
</reference>
<comment type="caution">
    <text evidence="4">The sequence shown here is derived from an EMBL/GenBank/DDBJ whole genome shotgun (WGS) entry which is preliminary data.</text>
</comment>
<keyword evidence="5" id="KW-1185">Reference proteome</keyword>
<dbReference type="PROSITE" id="PS51186">
    <property type="entry name" value="GNAT"/>
    <property type="match status" value="1"/>
</dbReference>
<dbReference type="RefSeq" id="WP_016433639.1">
    <property type="nucleotide sequence ID" value="NZ_JALDAX010000009.1"/>
</dbReference>
<evidence type="ECO:0000313" key="4">
    <source>
        <dbReference type="EMBL" id="MCI3242850.1"/>
    </source>
</evidence>
<accession>A0ABS9XLC4</accession>
<protein>
    <submittedName>
        <fullName evidence="4">GNAT family N-acetyltransferase</fullName>
    </submittedName>
</protein>
<proteinExistence type="predicted"/>
<dbReference type="Proteomes" id="UP001165270">
    <property type="component" value="Unassembled WGS sequence"/>
</dbReference>
<dbReference type="InterPro" id="IPR000182">
    <property type="entry name" value="GNAT_dom"/>
</dbReference>
<dbReference type="EMBL" id="JALDAX010000009">
    <property type="protein sequence ID" value="MCI3242850.1"/>
    <property type="molecule type" value="Genomic_DNA"/>
</dbReference>
<dbReference type="SUPFAM" id="SSF55729">
    <property type="entry name" value="Acyl-CoA N-acyltransferases (Nat)"/>
    <property type="match status" value="1"/>
</dbReference>
<organism evidence="4 5">
    <name type="scientific">Streptomyces spinosisporus</name>
    <dbReference type="NCBI Taxonomy" id="2927582"/>
    <lineage>
        <taxon>Bacteria</taxon>
        <taxon>Bacillati</taxon>
        <taxon>Actinomycetota</taxon>
        <taxon>Actinomycetes</taxon>
        <taxon>Kitasatosporales</taxon>
        <taxon>Streptomycetaceae</taxon>
        <taxon>Streptomyces</taxon>
    </lineage>
</organism>
<name>A0ABS9XLC4_9ACTN</name>
<dbReference type="InterPro" id="IPR016181">
    <property type="entry name" value="Acyl_CoA_acyltransferase"/>
</dbReference>
<sequence length="182" mass="19638">MSPHASIRPVRDGDWPAVAALEAEAYASLSLSEGQAALESKGRISPGTCFVLDLEGRVAGYLLALPYPRFQYPDLARTEEPVHHVSNLHLHDIVVAEDQRGRGWGSRLLARLTATARPAYEHISLVAVGGMAPFWASRGYRAHPEIRLSESYGDDAVYMSIAVPGSGTGATKEVARFPCPVS</sequence>
<gene>
    <name evidence="4" type="ORF">MQN93_24300</name>
</gene>
<dbReference type="CDD" id="cd04301">
    <property type="entry name" value="NAT_SF"/>
    <property type="match status" value="1"/>
</dbReference>
<keyword evidence="1" id="KW-0808">Transferase</keyword>
<dbReference type="Pfam" id="PF00583">
    <property type="entry name" value="Acetyltransf_1"/>
    <property type="match status" value="1"/>
</dbReference>
<feature type="domain" description="N-acetyltransferase" evidence="3">
    <location>
        <begin position="5"/>
        <end position="164"/>
    </location>
</feature>